<dbReference type="SUPFAM" id="SSF50978">
    <property type="entry name" value="WD40 repeat-like"/>
    <property type="match status" value="1"/>
</dbReference>
<dbReference type="InterPro" id="IPR001680">
    <property type="entry name" value="WD40_rpt"/>
</dbReference>
<feature type="region of interest" description="Disordered" evidence="4">
    <location>
        <begin position="243"/>
        <end position="303"/>
    </location>
</feature>
<dbReference type="OrthoDB" id="4703at2759"/>
<dbReference type="GO" id="GO:0005634">
    <property type="term" value="C:nucleus"/>
    <property type="evidence" value="ECO:0007669"/>
    <property type="project" value="UniProtKB-SubCell"/>
</dbReference>
<dbReference type="AlphaFoldDB" id="A0A1U8PY51"/>
<dbReference type="InParanoid" id="A0A1U8PY51"/>
<organism evidence="5 6">
    <name type="scientific">Nelumbo nucifera</name>
    <name type="common">Sacred lotus</name>
    <dbReference type="NCBI Taxonomy" id="4432"/>
    <lineage>
        <taxon>Eukaryota</taxon>
        <taxon>Viridiplantae</taxon>
        <taxon>Streptophyta</taxon>
        <taxon>Embryophyta</taxon>
        <taxon>Tracheophyta</taxon>
        <taxon>Spermatophyta</taxon>
        <taxon>Magnoliopsida</taxon>
        <taxon>Proteales</taxon>
        <taxon>Nelumbonaceae</taxon>
        <taxon>Nelumbo</taxon>
    </lineage>
</organism>
<reference evidence="6" key="1">
    <citation type="submission" date="2025-08" db="UniProtKB">
        <authorList>
            <consortium name="RefSeq"/>
        </authorList>
    </citation>
    <scope>IDENTIFICATION</scope>
</reference>
<dbReference type="Proteomes" id="UP000189703">
    <property type="component" value="Unplaced"/>
</dbReference>
<feature type="compositionally biased region" description="Basic residues" evidence="4">
    <location>
        <begin position="265"/>
        <end position="275"/>
    </location>
</feature>
<comment type="subcellular location">
    <subcellularLocation>
        <location evidence="1">Nucleus</location>
    </subcellularLocation>
</comment>
<evidence type="ECO:0000256" key="4">
    <source>
        <dbReference type="SAM" id="MobiDB-lite"/>
    </source>
</evidence>
<dbReference type="FunCoup" id="A0A1U8PY51">
    <property type="interactions" value="953"/>
</dbReference>
<dbReference type="SMART" id="SM00320">
    <property type="entry name" value="WD40"/>
    <property type="match status" value="5"/>
</dbReference>
<feature type="compositionally biased region" description="Basic residues" evidence="4">
    <location>
        <begin position="26"/>
        <end position="36"/>
    </location>
</feature>
<dbReference type="OMA" id="WCPRVHG"/>
<dbReference type="Gene3D" id="2.130.10.10">
    <property type="entry name" value="YVTN repeat-like/Quinoprotein amine dehydrogenase"/>
    <property type="match status" value="1"/>
</dbReference>
<gene>
    <name evidence="6" type="primary">LOC104586906</name>
</gene>
<keyword evidence="2" id="KW-0804">Transcription</keyword>
<keyword evidence="3" id="KW-0539">Nucleus</keyword>
<sequence>MENDSLMGEKSAGNKGTKRGVGAGAKKSKGGKKRKAGVAATEGEASTDFIADQDTPRVTVSTFDYNVDNYFRAVDTISKLCGEEGEAVNASEVERLSTMIIFLREWKHYYYKPRIIKFTCGTEKLQQKDVVNGINLPQFSSATVPKMERLSDDMNFIESRISLLKSCCSKDFILYVGGPVWALDWCPRLHRSSDCHINCEYLAVAAHPPEASYHKIGVPLTGRGVIQIWCILNQNVKDEVVTPLNKAKGRPGKPNVLKDESSALKKPKGRPRKTNVTKDESPALNKSRGRHRKKEAEKELDDLESNSQFIPALAVEFPEDSHEFHAVNKVNKSNDEQPLLDNCIADSGLEAETREHFSSGISACKSGFSTSQRRRKKDKARAGENLVAVVEENNSSEQGLLASDKNTTNNGLGNNSHLPKDVTLPRVVLCLAHNGKVAWDVKWRPLNDSGYKNSMGYLAVLLGNGSLEVWDVPLPNTIKVLYSSCRKDGTDPRFVKLEPVFRCSKLKCGDRQSIPLTMEWSPSAPHDLILAGCHDGTVALWKFFPGGSSQDTRPLLCFSADTVPIRALSWAPDESDAEGANVIVTAGHGSLRFWDLRDPYRPLWEINSVRRVVYSLDWLLDPRCIILAYDDGTLRILSLSKAAYDVPVTGKPFSGTQQQGLHSYYCSSFTIWSVHVSRLTGMVAYCNADGTVLHFQLTAKAVDKDPSRNKTPHFLCGSLTEDDSTLSVNTPLPCTPFPMKKSLNEWGDTPRSIRGILSGSNQAKKANDEVLALCYGDDPEPGFGYDNSPANPNRRTQKPNTCKKKKLGSDLACSAEEELGNLQRGGNEKSAAMSEIEIFPPKIIAMHRVRWNMNKGSGRLLCYGGAAGIVRCQDIAASCIAERSNNKFKRP</sequence>
<protein>
    <submittedName>
        <fullName evidence="6">Uncharacterized protein LOC104586906 isoform X1</fullName>
    </submittedName>
</protein>
<dbReference type="GO" id="GO:0000127">
    <property type="term" value="C:transcription factor TFIIIC complex"/>
    <property type="evidence" value="ECO:0000318"/>
    <property type="project" value="GO_Central"/>
</dbReference>
<evidence type="ECO:0000313" key="6">
    <source>
        <dbReference type="RefSeq" id="XP_019051477.1"/>
    </source>
</evidence>
<accession>A0A1U8PY51</accession>
<feature type="region of interest" description="Disordered" evidence="4">
    <location>
        <begin position="1"/>
        <end position="39"/>
    </location>
</feature>
<dbReference type="InterPro" id="IPR052416">
    <property type="entry name" value="GTF3C_component"/>
</dbReference>
<evidence type="ECO:0000256" key="2">
    <source>
        <dbReference type="ARBA" id="ARBA00023163"/>
    </source>
</evidence>
<name>A0A1U8PY51_NELNU</name>
<evidence type="ECO:0000313" key="5">
    <source>
        <dbReference type="Proteomes" id="UP000189703"/>
    </source>
</evidence>
<evidence type="ECO:0000256" key="3">
    <source>
        <dbReference type="ARBA" id="ARBA00023242"/>
    </source>
</evidence>
<dbReference type="STRING" id="4432.A0A1U8PY51"/>
<dbReference type="InterPro" id="IPR015943">
    <property type="entry name" value="WD40/YVTN_repeat-like_dom_sf"/>
</dbReference>
<dbReference type="PANTHER" id="PTHR15052:SF2">
    <property type="entry name" value="GENERAL TRANSCRIPTION FACTOR 3C POLYPEPTIDE 2"/>
    <property type="match status" value="1"/>
</dbReference>
<dbReference type="PANTHER" id="PTHR15052">
    <property type="entry name" value="RNA POLYMERASE III TRANSCRIPTION INITIATION FACTOR COMPLEX SUBUNIT"/>
    <property type="match status" value="1"/>
</dbReference>
<dbReference type="GeneID" id="104586906"/>
<dbReference type="RefSeq" id="XP_019051477.1">
    <property type="nucleotide sequence ID" value="XM_019195932.1"/>
</dbReference>
<dbReference type="InterPro" id="IPR036322">
    <property type="entry name" value="WD40_repeat_dom_sf"/>
</dbReference>
<dbReference type="GO" id="GO:0006383">
    <property type="term" value="P:transcription by RNA polymerase III"/>
    <property type="evidence" value="ECO:0000318"/>
    <property type="project" value="GO_Central"/>
</dbReference>
<feature type="region of interest" description="Disordered" evidence="4">
    <location>
        <begin position="395"/>
        <end position="417"/>
    </location>
</feature>
<proteinExistence type="predicted"/>
<keyword evidence="5" id="KW-1185">Reference proteome</keyword>
<evidence type="ECO:0000256" key="1">
    <source>
        <dbReference type="ARBA" id="ARBA00004123"/>
    </source>
</evidence>